<keyword evidence="1" id="KW-0472">Membrane</keyword>
<comment type="caution">
    <text evidence="3">The sequence shown here is derived from an EMBL/GenBank/DDBJ whole genome shotgun (WGS) entry which is preliminary data.</text>
</comment>
<gene>
    <name evidence="3" type="ORF">chiPu_0006793</name>
</gene>
<keyword evidence="2" id="KW-0732">Signal</keyword>
<keyword evidence="1" id="KW-0812">Transmembrane</keyword>
<feature type="signal peptide" evidence="2">
    <location>
        <begin position="1"/>
        <end position="16"/>
    </location>
</feature>
<feature type="chain" id="PRO_5019520533" evidence="2">
    <location>
        <begin position="17"/>
        <end position="305"/>
    </location>
</feature>
<feature type="transmembrane region" description="Helical" evidence="1">
    <location>
        <begin position="271"/>
        <end position="301"/>
    </location>
</feature>
<evidence type="ECO:0000256" key="2">
    <source>
        <dbReference type="SAM" id="SignalP"/>
    </source>
</evidence>
<evidence type="ECO:0000313" key="4">
    <source>
        <dbReference type="Proteomes" id="UP000287033"/>
    </source>
</evidence>
<sequence length="305" mass="33706">MSFWCGVLVAVTTAFSLNVLYHDLFVTEPGGDAIPKSSFLDPLYPPSGNWVTPKDPKSLDFISSPEFKLHQPFTALLPAKQSIEIQFEVPEEEETPENDEEPLSETGLTVIQTDLSVIPTEPPVKSTKQVVFDIVDIVELETDLEEDYQDDIIITDELLGETLQTCPAKDGAAVNTEVKQEVEIPVSEVISLGEQNDISIKEENITTEEEIQKKVPTPDPVQSHRQNHLERDVFLLLGVHLALVISVLIMGCRCLCAHKLHVSNTVDVEELVVTIGLISCIVVALFALLGATIILFIRILLAKFP</sequence>
<organism evidence="3 4">
    <name type="scientific">Chiloscyllium punctatum</name>
    <name type="common">Brownbanded bambooshark</name>
    <name type="synonym">Hemiscyllium punctatum</name>
    <dbReference type="NCBI Taxonomy" id="137246"/>
    <lineage>
        <taxon>Eukaryota</taxon>
        <taxon>Metazoa</taxon>
        <taxon>Chordata</taxon>
        <taxon>Craniata</taxon>
        <taxon>Vertebrata</taxon>
        <taxon>Chondrichthyes</taxon>
        <taxon>Elasmobranchii</taxon>
        <taxon>Galeomorphii</taxon>
        <taxon>Galeoidea</taxon>
        <taxon>Orectolobiformes</taxon>
        <taxon>Hemiscylliidae</taxon>
        <taxon>Chiloscyllium</taxon>
    </lineage>
</organism>
<evidence type="ECO:0000313" key="3">
    <source>
        <dbReference type="EMBL" id="GCC28363.1"/>
    </source>
</evidence>
<reference evidence="3 4" key="1">
    <citation type="journal article" date="2018" name="Nat. Ecol. Evol.">
        <title>Shark genomes provide insights into elasmobranch evolution and the origin of vertebrates.</title>
        <authorList>
            <person name="Hara Y"/>
            <person name="Yamaguchi K"/>
            <person name="Onimaru K"/>
            <person name="Kadota M"/>
            <person name="Koyanagi M"/>
            <person name="Keeley SD"/>
            <person name="Tatsumi K"/>
            <person name="Tanaka K"/>
            <person name="Motone F"/>
            <person name="Kageyama Y"/>
            <person name="Nozu R"/>
            <person name="Adachi N"/>
            <person name="Nishimura O"/>
            <person name="Nakagawa R"/>
            <person name="Tanegashima C"/>
            <person name="Kiyatake I"/>
            <person name="Matsumoto R"/>
            <person name="Murakumo K"/>
            <person name="Nishida K"/>
            <person name="Terakita A"/>
            <person name="Kuratani S"/>
            <person name="Sato K"/>
            <person name="Hyodo S Kuraku.S."/>
        </authorList>
    </citation>
    <scope>NUCLEOTIDE SEQUENCE [LARGE SCALE GENOMIC DNA]</scope>
</reference>
<keyword evidence="4" id="KW-1185">Reference proteome</keyword>
<protein>
    <submittedName>
        <fullName evidence="3">Uncharacterized protein</fullName>
    </submittedName>
</protein>
<keyword evidence="1" id="KW-1133">Transmembrane helix</keyword>
<dbReference type="OrthoDB" id="9948305at2759"/>
<proteinExistence type="predicted"/>
<feature type="transmembrane region" description="Helical" evidence="1">
    <location>
        <begin position="233"/>
        <end position="251"/>
    </location>
</feature>
<evidence type="ECO:0000256" key="1">
    <source>
        <dbReference type="SAM" id="Phobius"/>
    </source>
</evidence>
<accession>A0A401SDD1</accession>
<dbReference type="EMBL" id="BEZZ01000201">
    <property type="protein sequence ID" value="GCC28363.1"/>
    <property type="molecule type" value="Genomic_DNA"/>
</dbReference>
<name>A0A401SDD1_CHIPU</name>
<dbReference type="Proteomes" id="UP000287033">
    <property type="component" value="Unassembled WGS sequence"/>
</dbReference>
<dbReference type="AlphaFoldDB" id="A0A401SDD1"/>